<evidence type="ECO:0000313" key="2">
    <source>
        <dbReference type="Proteomes" id="UP000178089"/>
    </source>
</evidence>
<dbReference type="STRING" id="1802315.A3F51_02295"/>
<protein>
    <recommendedName>
        <fullName evidence="3">Transcriptional regulator</fullName>
    </recommendedName>
</protein>
<gene>
    <name evidence="1" type="ORF">A3F51_02295</name>
</gene>
<proteinExistence type="predicted"/>
<comment type="caution">
    <text evidence="1">The sequence shown here is derived from an EMBL/GenBank/DDBJ whole genome shotgun (WGS) entry which is preliminary data.</text>
</comment>
<organism evidence="1 2">
    <name type="scientific">Candidatus Taylorbacteria bacterium RIFCSPHIGHO2_12_FULL_45_16</name>
    <dbReference type="NCBI Taxonomy" id="1802315"/>
    <lineage>
        <taxon>Bacteria</taxon>
        <taxon>Candidatus Tayloriibacteriota</taxon>
    </lineage>
</organism>
<accession>A0A1G2MY77</accession>
<dbReference type="Proteomes" id="UP000178089">
    <property type="component" value="Unassembled WGS sequence"/>
</dbReference>
<evidence type="ECO:0008006" key="3">
    <source>
        <dbReference type="Google" id="ProtNLM"/>
    </source>
</evidence>
<evidence type="ECO:0000313" key="1">
    <source>
        <dbReference type="EMBL" id="OHA28788.1"/>
    </source>
</evidence>
<dbReference type="EMBL" id="MHRT01000007">
    <property type="protein sequence ID" value="OHA28788.1"/>
    <property type="molecule type" value="Genomic_DNA"/>
</dbReference>
<sequence length="209" mass="23774">METLIALFGSQTKVKLLRQFLFNGSTPFLPRELAYRSKSAPTAVRKELGVLAKAGIIKRKQVLKSIEARQGDKIIFKKLRGEGYILDDKFPYLEPLKNLLTVASLHADESLARRFTNAGRIKLFVAAGVFIQNWDSRVDLLIVGEELNLNKIETVIKAIESEIGKEIAYSAFEVQDFEYRLGIHDRLVRDILDYPHITLLDRLGVEMNQ</sequence>
<reference evidence="1 2" key="1">
    <citation type="journal article" date="2016" name="Nat. Commun.">
        <title>Thousands of microbial genomes shed light on interconnected biogeochemical processes in an aquifer system.</title>
        <authorList>
            <person name="Anantharaman K."/>
            <person name="Brown C.T."/>
            <person name="Hug L.A."/>
            <person name="Sharon I."/>
            <person name="Castelle C.J."/>
            <person name="Probst A.J."/>
            <person name="Thomas B.C."/>
            <person name="Singh A."/>
            <person name="Wilkins M.J."/>
            <person name="Karaoz U."/>
            <person name="Brodie E.L."/>
            <person name="Williams K.H."/>
            <person name="Hubbard S.S."/>
            <person name="Banfield J.F."/>
        </authorList>
    </citation>
    <scope>NUCLEOTIDE SEQUENCE [LARGE SCALE GENOMIC DNA]</scope>
</reference>
<name>A0A1G2MY77_9BACT</name>
<dbReference type="AlphaFoldDB" id="A0A1G2MY77"/>